<evidence type="ECO:0000313" key="2">
    <source>
        <dbReference type="Proteomes" id="UP000199550"/>
    </source>
</evidence>
<dbReference type="RefSeq" id="WP_090190308.1">
    <property type="nucleotide sequence ID" value="NZ_FOTF01000015.1"/>
</dbReference>
<proteinExistence type="predicted"/>
<dbReference type="AlphaFoldDB" id="A0A1I4GYM9"/>
<dbReference type="InterPro" id="IPR025961">
    <property type="entry name" value="Metal_resist"/>
</dbReference>
<name>A0A1I4GYM9_9RHOB</name>
<dbReference type="EMBL" id="FOTF01000015">
    <property type="protein sequence ID" value="SFL35059.1"/>
    <property type="molecule type" value="Genomic_DNA"/>
</dbReference>
<accession>A0A1I4GYM9</accession>
<keyword evidence="2" id="KW-1185">Reference proteome</keyword>
<reference evidence="1 2" key="1">
    <citation type="submission" date="2016-10" db="EMBL/GenBank/DDBJ databases">
        <authorList>
            <person name="de Groot N.N."/>
        </authorList>
    </citation>
    <scope>NUCLEOTIDE SEQUENCE [LARGE SCALE GENOMIC DNA]</scope>
    <source>
        <strain evidence="1 2">DSM 16199</strain>
    </source>
</reference>
<sequence length="155" mass="16674">MADPFPPSRRTRIMRIALALSLAVNLAVAGLALGFTVRGHDGKPPRDFDMSLGPVARALLPEDRLAIRDALKQRPEMPPRRARADDLADLVTALSADPYDPDALRATLAQPIGRAAKVQDIAASVLADRIDAMSPADRLGLAGRLQQGEGRRPEK</sequence>
<dbReference type="Pfam" id="PF13801">
    <property type="entry name" value="Metal_resist"/>
    <property type="match status" value="1"/>
</dbReference>
<dbReference type="Proteomes" id="UP000199550">
    <property type="component" value="Unassembled WGS sequence"/>
</dbReference>
<protein>
    <submittedName>
        <fullName evidence="1">Heavy-metal resistance</fullName>
    </submittedName>
</protein>
<dbReference type="STRING" id="195913.SAMN04488004_11512"/>
<gene>
    <name evidence="1" type="ORF">SAMN04488004_11512</name>
</gene>
<evidence type="ECO:0000313" key="1">
    <source>
        <dbReference type="EMBL" id="SFL35059.1"/>
    </source>
</evidence>
<dbReference type="OrthoDB" id="7876971at2"/>
<organism evidence="1 2">
    <name type="scientific">Loktanella salsilacus</name>
    <dbReference type="NCBI Taxonomy" id="195913"/>
    <lineage>
        <taxon>Bacteria</taxon>
        <taxon>Pseudomonadati</taxon>
        <taxon>Pseudomonadota</taxon>
        <taxon>Alphaproteobacteria</taxon>
        <taxon>Rhodobacterales</taxon>
        <taxon>Roseobacteraceae</taxon>
        <taxon>Loktanella</taxon>
    </lineage>
</organism>